<dbReference type="RefSeq" id="WP_380570721.1">
    <property type="nucleotide sequence ID" value="NZ_JBHMAH010000029.1"/>
</dbReference>
<accession>A0ABV5Z804</accession>
<dbReference type="NCBIfam" id="TIGR03729">
    <property type="entry name" value="acc_ester"/>
    <property type="match status" value="1"/>
</dbReference>
<organism evidence="2 3">
    <name type="scientific">Salinicoccus siamensis</name>
    <dbReference type="NCBI Taxonomy" id="381830"/>
    <lineage>
        <taxon>Bacteria</taxon>
        <taxon>Bacillati</taxon>
        <taxon>Bacillota</taxon>
        <taxon>Bacilli</taxon>
        <taxon>Bacillales</taxon>
        <taxon>Staphylococcaceae</taxon>
        <taxon>Salinicoccus</taxon>
    </lineage>
</organism>
<dbReference type="InterPro" id="IPR022302">
    <property type="entry name" value="Phosphoesterase_putative"/>
</dbReference>
<feature type="domain" description="Calcineurin-like phosphoesterase" evidence="1">
    <location>
        <begin position="1"/>
        <end position="230"/>
    </location>
</feature>
<protein>
    <submittedName>
        <fullName evidence="2">Metallophosphoesterase</fullName>
    </submittedName>
</protein>
<dbReference type="InterPro" id="IPR052963">
    <property type="entry name" value="Pantetheine_PDE"/>
</dbReference>
<gene>
    <name evidence="2" type="ORF">ACFFLE_08780</name>
</gene>
<dbReference type="Gene3D" id="3.60.21.10">
    <property type="match status" value="1"/>
</dbReference>
<sequence length="271" mass="31432">MRIGVIADLHIDRRQTRYTIQDFEHVLTWEIHKQQIELLLIAGDIASDYRITLEFVYTLMDKTGIDIRFVPGNHDYWQPEAGHISTPEIHQLYKEEPTSMIDAPLIIDDQWAIVGNSGWYDYSYADPRFSREKIATGKFSGGTWQDKIRANWSMDDPAVSKAFAQSAKQDLERVGNRNIILMTHVVTHPRFVVPTPHRLFDFFNAFIGTSDFDPLYKEFPIRYSIMGHVHFRHQITDGGIHYICPCLGYQREWRTDDLATEVADALTVIEV</sequence>
<dbReference type="PANTHER" id="PTHR36492:SF2">
    <property type="entry name" value="[ACYL-CARRIER-PROTEIN] PHOSPHODIESTERASE PPTH"/>
    <property type="match status" value="1"/>
</dbReference>
<evidence type="ECO:0000313" key="2">
    <source>
        <dbReference type="EMBL" id="MFB9861157.1"/>
    </source>
</evidence>
<evidence type="ECO:0000313" key="3">
    <source>
        <dbReference type="Proteomes" id="UP001589740"/>
    </source>
</evidence>
<name>A0ABV5Z804_9STAP</name>
<dbReference type="EMBL" id="JBHMAH010000029">
    <property type="protein sequence ID" value="MFB9861157.1"/>
    <property type="molecule type" value="Genomic_DNA"/>
</dbReference>
<dbReference type="PANTHER" id="PTHR36492">
    <property type="match status" value="1"/>
</dbReference>
<evidence type="ECO:0000259" key="1">
    <source>
        <dbReference type="Pfam" id="PF00149"/>
    </source>
</evidence>
<comment type="caution">
    <text evidence="2">The sequence shown here is derived from an EMBL/GenBank/DDBJ whole genome shotgun (WGS) entry which is preliminary data.</text>
</comment>
<dbReference type="Pfam" id="PF00149">
    <property type="entry name" value="Metallophos"/>
    <property type="match status" value="1"/>
</dbReference>
<dbReference type="InterPro" id="IPR029052">
    <property type="entry name" value="Metallo-depent_PP-like"/>
</dbReference>
<proteinExistence type="predicted"/>
<reference evidence="2 3" key="1">
    <citation type="submission" date="2024-09" db="EMBL/GenBank/DDBJ databases">
        <authorList>
            <person name="Sun Q."/>
            <person name="Mori K."/>
        </authorList>
    </citation>
    <scope>NUCLEOTIDE SEQUENCE [LARGE SCALE GENOMIC DNA]</scope>
    <source>
        <strain evidence="2 3">JCM 12822</strain>
    </source>
</reference>
<dbReference type="InterPro" id="IPR004843">
    <property type="entry name" value="Calcineurin-like_PHP"/>
</dbReference>
<dbReference type="Proteomes" id="UP001589740">
    <property type="component" value="Unassembled WGS sequence"/>
</dbReference>
<keyword evidence="3" id="KW-1185">Reference proteome</keyword>
<dbReference type="SUPFAM" id="SSF56300">
    <property type="entry name" value="Metallo-dependent phosphatases"/>
    <property type="match status" value="1"/>
</dbReference>